<dbReference type="InterPro" id="IPR000055">
    <property type="entry name" value="Restrct_endonuc_typeI_TRD"/>
</dbReference>
<evidence type="ECO:0000259" key="4">
    <source>
        <dbReference type="Pfam" id="PF01420"/>
    </source>
</evidence>
<dbReference type="SUPFAM" id="SSF116734">
    <property type="entry name" value="DNA methylase specificity domain"/>
    <property type="match status" value="2"/>
</dbReference>
<sequence>MTEWRASTWGEEISLEYGKALRGYGDADGEVPVYGTNGPVGWTEEPLTSGPGVILGRKGAYRGVHFSRQPFFVIDTAYYVVPKTELDMRWLYYAMIFHKLGEIDDGSPIPSTTRAAVYPRELEVPDIGEQKAIGAVLGSLDDKIELNQRMNETLEEMARVLFKSWFIDFDPVRAKMEGRDTGLAPDITALFPSRLVDSAIGEIPESWDIGPLDSALVLQRGFDLPAPKRAPGPYPVLAASGPSGTHNAFMVKGPGVTTGRSGVLGKVFYIDTDFWPLNTSLWVKEFRRSSPVYAFHLLQNIDLSGFNAGSAVPTLNRNHIHTLPTLLPPTELVETFEQTAAAAFARKKSAEKEIATLSSLRELLIPKLLSGEVSINNAEKLVGEAGA</sequence>
<accession>A0A1X7EXW2</accession>
<dbReference type="InterPro" id="IPR044946">
    <property type="entry name" value="Restrct_endonuc_typeI_TRD_sf"/>
</dbReference>
<proteinExistence type="inferred from homology"/>
<evidence type="ECO:0000256" key="3">
    <source>
        <dbReference type="ARBA" id="ARBA00023125"/>
    </source>
</evidence>
<dbReference type="GO" id="GO:0003677">
    <property type="term" value="F:DNA binding"/>
    <property type="evidence" value="ECO:0007669"/>
    <property type="project" value="UniProtKB-KW"/>
</dbReference>
<dbReference type="Gene3D" id="3.90.220.20">
    <property type="entry name" value="DNA methylase specificity domains"/>
    <property type="match status" value="2"/>
</dbReference>
<dbReference type="PANTHER" id="PTHR30408:SF13">
    <property type="entry name" value="TYPE I RESTRICTION ENZYME HINDI SPECIFICITY SUBUNIT"/>
    <property type="match status" value="1"/>
</dbReference>
<keyword evidence="6" id="KW-1185">Reference proteome</keyword>
<protein>
    <submittedName>
        <fullName evidence="5">Type I restriction enzyme, S subunit</fullName>
    </submittedName>
</protein>
<dbReference type="OrthoDB" id="164285at2"/>
<dbReference type="PANTHER" id="PTHR30408">
    <property type="entry name" value="TYPE-1 RESTRICTION ENZYME ECOKI SPECIFICITY PROTEIN"/>
    <property type="match status" value="1"/>
</dbReference>
<dbReference type="CDD" id="cd17267">
    <property type="entry name" value="RMtype1_S_EcoAO83I-TRD1-CR1_like"/>
    <property type="match status" value="2"/>
</dbReference>
<dbReference type="GO" id="GO:0009307">
    <property type="term" value="P:DNA restriction-modification system"/>
    <property type="evidence" value="ECO:0007669"/>
    <property type="project" value="UniProtKB-KW"/>
</dbReference>
<dbReference type="Proteomes" id="UP000192903">
    <property type="component" value="Unassembled WGS sequence"/>
</dbReference>
<keyword evidence="2" id="KW-0680">Restriction system</keyword>
<dbReference type="Pfam" id="PF01420">
    <property type="entry name" value="Methylase_S"/>
    <property type="match status" value="1"/>
</dbReference>
<reference evidence="6" key="1">
    <citation type="submission" date="2017-04" db="EMBL/GenBank/DDBJ databases">
        <authorList>
            <person name="Varghese N."/>
            <person name="Submissions S."/>
        </authorList>
    </citation>
    <scope>NUCLEOTIDE SEQUENCE [LARGE SCALE GENOMIC DNA]</scope>
    <source>
        <strain evidence="6">B4P</strain>
    </source>
</reference>
<dbReference type="InterPro" id="IPR052021">
    <property type="entry name" value="Type-I_RS_S_subunit"/>
</dbReference>
<evidence type="ECO:0000313" key="6">
    <source>
        <dbReference type="Proteomes" id="UP000192903"/>
    </source>
</evidence>
<keyword evidence="3" id="KW-0238">DNA-binding</keyword>
<dbReference type="AlphaFoldDB" id="A0A1X7EXW2"/>
<evidence type="ECO:0000256" key="1">
    <source>
        <dbReference type="ARBA" id="ARBA00010923"/>
    </source>
</evidence>
<evidence type="ECO:0000256" key="2">
    <source>
        <dbReference type="ARBA" id="ARBA00022747"/>
    </source>
</evidence>
<dbReference type="STRING" id="464029.SAMN02982989_1979"/>
<dbReference type="RefSeq" id="WP_085422230.1">
    <property type="nucleotide sequence ID" value="NZ_FXAF01000006.1"/>
</dbReference>
<evidence type="ECO:0000313" key="5">
    <source>
        <dbReference type="EMBL" id="SMF42163.1"/>
    </source>
</evidence>
<feature type="domain" description="Type I restriction modification DNA specificity" evidence="4">
    <location>
        <begin position="29"/>
        <end position="156"/>
    </location>
</feature>
<organism evidence="5 6">
    <name type="scientific">Xaviernesmea oryzae</name>
    <dbReference type="NCBI Taxonomy" id="464029"/>
    <lineage>
        <taxon>Bacteria</taxon>
        <taxon>Pseudomonadati</taxon>
        <taxon>Pseudomonadota</taxon>
        <taxon>Alphaproteobacteria</taxon>
        <taxon>Hyphomicrobiales</taxon>
        <taxon>Rhizobiaceae</taxon>
        <taxon>Rhizobium/Agrobacterium group</taxon>
        <taxon>Xaviernesmea</taxon>
    </lineage>
</organism>
<name>A0A1X7EXW2_9HYPH</name>
<comment type="similarity">
    <text evidence="1">Belongs to the type-I restriction system S methylase family.</text>
</comment>
<gene>
    <name evidence="5" type="ORF">SAMN02982989_1979</name>
</gene>
<dbReference type="EMBL" id="FXAF01000006">
    <property type="protein sequence ID" value="SMF42163.1"/>
    <property type="molecule type" value="Genomic_DNA"/>
</dbReference>